<name>A0A4R8MZQ7_LEPME</name>
<feature type="region of interest" description="Disordered" evidence="1">
    <location>
        <begin position="552"/>
        <end position="575"/>
    </location>
</feature>
<sequence length="575" mass="66943">MKSFLFFPIFLLNCQVSWYHTRVSPNQSREIPIAQGGNLFGETGTSCFFSNLKFQESDSSNEFTQTNLPLIDTQFIENIRTNLKLKNSNTRHIKQIHGIPKSWPYTKELESFRTDKSFERFKTIQNMTADPQDKKTLLKYAEIIDADTFLYADDLSNLFREVENCDTYYNLYYVRREKDNYNLILFLISLGIIPTVNYENHYFTVFKRRSFETAPTLTTYKFGYRRVLTWLLLPTFNFFNEVENYNKDYRFVDHTKDQFLAALENKNSQPLPIKRLNPVYGDVLGGTYISDSNLFTTQIPVDTRFAVIRDGKRNVSFFDPIHGLFKIQAINVNQKIHSDIITDGIEKTLKTFITTNLIDKIKKNYPKSGIIHESYLSEYRDGTYTFTLEIAKPDVEKDQFKKEYYVFSCFKSQSQIYILSRSLPNETNLEVLPKLAETSILDFYPNITFQSKYIEPKPLELDVAVNGEKKRNTNEYDDDNDEDDEDDEDDEEEEEDEELAGGGGGGGASAEMDLSGLLSLLKERTYIPKGKMDIKPGRFKFNNARFNAPKFNTGSRFHVKPGRTKNFSRPAKWRR</sequence>
<comment type="caution">
    <text evidence="2">The sequence shown here is derived from an EMBL/GenBank/DDBJ whole genome shotgun (WGS) entry which is preliminary data.</text>
</comment>
<gene>
    <name evidence="2" type="ORF">CLV96_2061</name>
</gene>
<proteinExistence type="predicted"/>
<dbReference type="AlphaFoldDB" id="A0A4R8MZQ7"/>
<dbReference type="OrthoDB" id="341867at2"/>
<organism evidence="2 3">
    <name type="scientific">Leptospira meyeri</name>
    <dbReference type="NCBI Taxonomy" id="29508"/>
    <lineage>
        <taxon>Bacteria</taxon>
        <taxon>Pseudomonadati</taxon>
        <taxon>Spirochaetota</taxon>
        <taxon>Spirochaetia</taxon>
        <taxon>Leptospirales</taxon>
        <taxon>Leptospiraceae</taxon>
        <taxon>Leptospira</taxon>
    </lineage>
</organism>
<dbReference type="GeneID" id="79827360"/>
<feature type="region of interest" description="Disordered" evidence="1">
    <location>
        <begin position="465"/>
        <end position="511"/>
    </location>
</feature>
<feature type="compositionally biased region" description="Acidic residues" evidence="1">
    <location>
        <begin position="475"/>
        <end position="499"/>
    </location>
</feature>
<dbReference type="RefSeq" id="WP_040917333.1">
    <property type="nucleotide sequence ID" value="NZ_SORO01000001.1"/>
</dbReference>
<evidence type="ECO:0000256" key="1">
    <source>
        <dbReference type="SAM" id="MobiDB-lite"/>
    </source>
</evidence>
<keyword evidence="3" id="KW-1185">Reference proteome</keyword>
<evidence type="ECO:0000313" key="3">
    <source>
        <dbReference type="Proteomes" id="UP000294684"/>
    </source>
</evidence>
<protein>
    <submittedName>
        <fullName evidence="2">Uncharacterized protein</fullName>
    </submittedName>
</protein>
<dbReference type="EMBL" id="SORO01000001">
    <property type="protein sequence ID" value="TDY73042.1"/>
    <property type="molecule type" value="Genomic_DNA"/>
</dbReference>
<reference evidence="2 3" key="1">
    <citation type="submission" date="2019-03" db="EMBL/GenBank/DDBJ databases">
        <title>Genomic Encyclopedia of Archaeal and Bacterial Type Strains, Phase II (KMG-II): from individual species to whole genera.</title>
        <authorList>
            <person name="Goeker M."/>
        </authorList>
    </citation>
    <scope>NUCLEOTIDE SEQUENCE [LARGE SCALE GENOMIC DNA]</scope>
    <source>
        <strain evidence="2 3">DSM 21537</strain>
    </source>
</reference>
<dbReference type="Proteomes" id="UP000294684">
    <property type="component" value="Unassembled WGS sequence"/>
</dbReference>
<accession>A0A4R8MZQ7</accession>
<evidence type="ECO:0000313" key="2">
    <source>
        <dbReference type="EMBL" id="TDY73042.1"/>
    </source>
</evidence>